<feature type="region of interest" description="Disordered" evidence="1">
    <location>
        <begin position="1"/>
        <end position="71"/>
    </location>
</feature>
<name>A0AAW1M7Q8_SAPOF</name>
<proteinExistence type="predicted"/>
<dbReference type="PANTHER" id="PTHR33828:SF1">
    <property type="entry name" value="OS05G0596200 PROTEIN"/>
    <property type="match status" value="1"/>
</dbReference>
<dbReference type="Proteomes" id="UP001443914">
    <property type="component" value="Unassembled WGS sequence"/>
</dbReference>
<dbReference type="EMBL" id="JBDFQZ010000003">
    <property type="protein sequence ID" value="KAK9742115.1"/>
    <property type="molecule type" value="Genomic_DNA"/>
</dbReference>
<sequence>MASSGTPKLKKKIENSIKHQSADAKSKSIQQKHAKSEGKTIAPTTPVKKREKKVYSLPGQKHDPPEEREPVRIFYESLSKQLPTSEMAEFWMMEHGMLSPEKARKALEKKLRKQKQTRTGTPVKAPPPSRKPESSIKQNLSSKNVDVKAKRKIVNDDDDEVIRNQKRRKA</sequence>
<protein>
    <submittedName>
        <fullName evidence="2">Uncharacterized protein</fullName>
    </submittedName>
</protein>
<feature type="compositionally biased region" description="Basic and acidic residues" evidence="1">
    <location>
        <begin position="60"/>
        <end position="71"/>
    </location>
</feature>
<evidence type="ECO:0000313" key="2">
    <source>
        <dbReference type="EMBL" id="KAK9742115.1"/>
    </source>
</evidence>
<evidence type="ECO:0000256" key="1">
    <source>
        <dbReference type="SAM" id="MobiDB-lite"/>
    </source>
</evidence>
<feature type="region of interest" description="Disordered" evidence="1">
    <location>
        <begin position="101"/>
        <end position="170"/>
    </location>
</feature>
<comment type="caution">
    <text evidence="2">The sequence shown here is derived from an EMBL/GenBank/DDBJ whole genome shotgun (WGS) entry which is preliminary data.</text>
</comment>
<keyword evidence="3" id="KW-1185">Reference proteome</keyword>
<feature type="compositionally biased region" description="Basic and acidic residues" evidence="1">
    <location>
        <begin position="12"/>
        <end position="26"/>
    </location>
</feature>
<dbReference type="AlphaFoldDB" id="A0AAW1M7Q8"/>
<reference evidence="2" key="1">
    <citation type="submission" date="2024-03" db="EMBL/GenBank/DDBJ databases">
        <title>WGS assembly of Saponaria officinalis var. Norfolk2.</title>
        <authorList>
            <person name="Jenkins J."/>
            <person name="Shu S."/>
            <person name="Grimwood J."/>
            <person name="Barry K."/>
            <person name="Goodstein D."/>
            <person name="Schmutz J."/>
            <person name="Leebens-Mack J."/>
            <person name="Osbourn A."/>
        </authorList>
    </citation>
    <scope>NUCLEOTIDE SEQUENCE [LARGE SCALE GENOMIC DNA]</scope>
    <source>
        <strain evidence="2">JIC</strain>
    </source>
</reference>
<accession>A0AAW1M7Q8</accession>
<dbReference type="PANTHER" id="PTHR33828">
    <property type="entry name" value="OS05G0596200 PROTEIN"/>
    <property type="match status" value="1"/>
</dbReference>
<evidence type="ECO:0000313" key="3">
    <source>
        <dbReference type="Proteomes" id="UP001443914"/>
    </source>
</evidence>
<feature type="compositionally biased region" description="Polar residues" evidence="1">
    <location>
        <begin position="135"/>
        <end position="144"/>
    </location>
</feature>
<gene>
    <name evidence="2" type="ORF">RND81_03G149300</name>
</gene>
<organism evidence="2 3">
    <name type="scientific">Saponaria officinalis</name>
    <name type="common">Common soapwort</name>
    <name type="synonym">Lychnis saponaria</name>
    <dbReference type="NCBI Taxonomy" id="3572"/>
    <lineage>
        <taxon>Eukaryota</taxon>
        <taxon>Viridiplantae</taxon>
        <taxon>Streptophyta</taxon>
        <taxon>Embryophyta</taxon>
        <taxon>Tracheophyta</taxon>
        <taxon>Spermatophyta</taxon>
        <taxon>Magnoliopsida</taxon>
        <taxon>eudicotyledons</taxon>
        <taxon>Gunneridae</taxon>
        <taxon>Pentapetalae</taxon>
        <taxon>Caryophyllales</taxon>
        <taxon>Caryophyllaceae</taxon>
        <taxon>Caryophylleae</taxon>
        <taxon>Saponaria</taxon>
    </lineage>
</organism>